<keyword evidence="5" id="KW-1185">Reference proteome</keyword>
<feature type="domain" description="PEX14-like helix-turn-helix" evidence="3">
    <location>
        <begin position="50"/>
        <end position="102"/>
    </location>
</feature>
<dbReference type="Pfam" id="PF17733">
    <property type="entry name" value="KPWE_dom"/>
    <property type="match status" value="1"/>
</dbReference>
<dbReference type="PANTHER" id="PTHR36855">
    <property type="entry name" value="CHROMOSOME 10, WHOLE GENOME SHOTGUN SEQUENCE"/>
    <property type="match status" value="1"/>
</dbReference>
<dbReference type="Proteomes" id="UP001218218">
    <property type="component" value="Unassembled WGS sequence"/>
</dbReference>
<evidence type="ECO:0000313" key="4">
    <source>
        <dbReference type="EMBL" id="KAJ7337447.1"/>
    </source>
</evidence>
<dbReference type="PANTHER" id="PTHR36855:SF1">
    <property type="entry name" value="PEROXISOME MEMBRANE ANCHOR PROTEIN PEX14P N-TERMINAL DOMAIN-CONTAINING PROTEIN"/>
    <property type="match status" value="1"/>
</dbReference>
<reference evidence="4" key="1">
    <citation type="submission" date="2023-03" db="EMBL/GenBank/DDBJ databases">
        <title>Massive genome expansion in bonnet fungi (Mycena s.s.) driven by repeated elements and novel gene families across ecological guilds.</title>
        <authorList>
            <consortium name="Lawrence Berkeley National Laboratory"/>
            <person name="Harder C.B."/>
            <person name="Miyauchi S."/>
            <person name="Viragh M."/>
            <person name="Kuo A."/>
            <person name="Thoen E."/>
            <person name="Andreopoulos B."/>
            <person name="Lu D."/>
            <person name="Skrede I."/>
            <person name="Drula E."/>
            <person name="Henrissat B."/>
            <person name="Morin E."/>
            <person name="Kohler A."/>
            <person name="Barry K."/>
            <person name="LaButti K."/>
            <person name="Morin E."/>
            <person name="Salamov A."/>
            <person name="Lipzen A."/>
            <person name="Mereny Z."/>
            <person name="Hegedus B."/>
            <person name="Baldrian P."/>
            <person name="Stursova M."/>
            <person name="Weitz H."/>
            <person name="Taylor A."/>
            <person name="Grigoriev I.V."/>
            <person name="Nagy L.G."/>
            <person name="Martin F."/>
            <person name="Kauserud H."/>
        </authorList>
    </citation>
    <scope>NUCLEOTIDE SEQUENCE</scope>
    <source>
        <strain evidence="4">CBHHK002</strain>
    </source>
</reference>
<feature type="region of interest" description="Disordered" evidence="1">
    <location>
        <begin position="142"/>
        <end position="182"/>
    </location>
</feature>
<name>A0AAD6ZST6_9AGAR</name>
<accession>A0AAD6ZST6</accession>
<feature type="domain" description="Peroxisomal membrane protein PEX14-like KPWE" evidence="2">
    <location>
        <begin position="127"/>
        <end position="173"/>
    </location>
</feature>
<evidence type="ECO:0000256" key="1">
    <source>
        <dbReference type="SAM" id="MobiDB-lite"/>
    </source>
</evidence>
<evidence type="ECO:0000313" key="5">
    <source>
        <dbReference type="Proteomes" id="UP001218218"/>
    </source>
</evidence>
<evidence type="ECO:0000259" key="2">
    <source>
        <dbReference type="Pfam" id="PF17733"/>
    </source>
</evidence>
<protein>
    <submittedName>
        <fullName evidence="4">Uncharacterized protein</fullName>
    </submittedName>
</protein>
<comment type="caution">
    <text evidence="4">The sequence shown here is derived from an EMBL/GenBank/DDBJ whole genome shotgun (WGS) entry which is preliminary data.</text>
</comment>
<dbReference type="Pfam" id="PF25871">
    <property type="entry name" value="HTH_76"/>
    <property type="match status" value="1"/>
</dbReference>
<dbReference type="InterPro" id="IPR058841">
    <property type="entry name" value="HTH_76"/>
</dbReference>
<dbReference type="AlphaFoldDB" id="A0AAD6ZST6"/>
<sequence>MSMSAEPESGVAPLQAYASYGFSSDEEYQVSPRFLKKSTEQNRFDYYRKNGLQSILAGGALANDSPEEVRDEILRRTRVFYFNRVTGHAITMDEARELEQAQRLTNPDASSSALAPAASSDDAEPVVLSFAQLQALIEAGKADQIPNNKIIPDELNDEAPSTSTAPVRKKPWEVSTDTEQVP</sequence>
<dbReference type="EMBL" id="JARIHO010000029">
    <property type="protein sequence ID" value="KAJ7337447.1"/>
    <property type="molecule type" value="Genomic_DNA"/>
</dbReference>
<gene>
    <name evidence="4" type="ORF">DFH08DRAFT_254145</name>
</gene>
<proteinExistence type="predicted"/>
<evidence type="ECO:0000259" key="3">
    <source>
        <dbReference type="Pfam" id="PF25871"/>
    </source>
</evidence>
<organism evidence="4 5">
    <name type="scientific">Mycena albidolilacea</name>
    <dbReference type="NCBI Taxonomy" id="1033008"/>
    <lineage>
        <taxon>Eukaryota</taxon>
        <taxon>Fungi</taxon>
        <taxon>Dikarya</taxon>
        <taxon>Basidiomycota</taxon>
        <taxon>Agaricomycotina</taxon>
        <taxon>Agaricomycetes</taxon>
        <taxon>Agaricomycetidae</taxon>
        <taxon>Agaricales</taxon>
        <taxon>Marasmiineae</taxon>
        <taxon>Mycenaceae</taxon>
        <taxon>Mycena</taxon>
    </lineage>
</organism>
<dbReference type="InterPro" id="IPR040554">
    <property type="entry name" value="KPWE_PEX14_dom"/>
</dbReference>